<dbReference type="AlphaFoldDB" id="A0A0F9H1U9"/>
<name>A0A0F9H1U9_9ZZZZ</name>
<gene>
    <name evidence="1" type="ORF">LCGC14_1758290</name>
</gene>
<reference evidence="1" key="1">
    <citation type="journal article" date="2015" name="Nature">
        <title>Complex archaea that bridge the gap between prokaryotes and eukaryotes.</title>
        <authorList>
            <person name="Spang A."/>
            <person name="Saw J.H."/>
            <person name="Jorgensen S.L."/>
            <person name="Zaremba-Niedzwiedzka K."/>
            <person name="Martijn J."/>
            <person name="Lind A.E."/>
            <person name="van Eijk R."/>
            <person name="Schleper C."/>
            <person name="Guy L."/>
            <person name="Ettema T.J."/>
        </authorList>
    </citation>
    <scope>NUCLEOTIDE SEQUENCE</scope>
</reference>
<comment type="caution">
    <text evidence="1">The sequence shown here is derived from an EMBL/GenBank/DDBJ whole genome shotgun (WGS) entry which is preliminary data.</text>
</comment>
<accession>A0A0F9H1U9</accession>
<proteinExistence type="predicted"/>
<organism evidence="1">
    <name type="scientific">marine sediment metagenome</name>
    <dbReference type="NCBI Taxonomy" id="412755"/>
    <lineage>
        <taxon>unclassified sequences</taxon>
        <taxon>metagenomes</taxon>
        <taxon>ecological metagenomes</taxon>
    </lineage>
</organism>
<dbReference type="EMBL" id="LAZR01016320">
    <property type="protein sequence ID" value="KKM05025.1"/>
    <property type="molecule type" value="Genomic_DNA"/>
</dbReference>
<protein>
    <submittedName>
        <fullName evidence="1">Uncharacterized protein</fullName>
    </submittedName>
</protein>
<evidence type="ECO:0000313" key="1">
    <source>
        <dbReference type="EMBL" id="KKM05025.1"/>
    </source>
</evidence>
<sequence length="110" mass="12814">MEQKLNYTKNNKVEEILGMKAFSQLFWHYLKIYMVFKGHYSKNIPNQKRKIICEQFGKSLHLPTSIIHLLQSEIVSIDQLEGIDKSTLGAVRTIYKEEVINTFSHLATTI</sequence>